<keyword evidence="3" id="KW-1185">Reference proteome</keyword>
<feature type="region of interest" description="Disordered" evidence="1">
    <location>
        <begin position="1"/>
        <end position="33"/>
    </location>
</feature>
<name>A0AAX6EMP8_IRIPA</name>
<evidence type="ECO:0000256" key="1">
    <source>
        <dbReference type="SAM" id="MobiDB-lite"/>
    </source>
</evidence>
<evidence type="ECO:0000313" key="2">
    <source>
        <dbReference type="EMBL" id="KAJ6805330.1"/>
    </source>
</evidence>
<dbReference type="EMBL" id="JANAVB010035420">
    <property type="protein sequence ID" value="KAJ6805330.1"/>
    <property type="molecule type" value="Genomic_DNA"/>
</dbReference>
<organism evidence="2 3">
    <name type="scientific">Iris pallida</name>
    <name type="common">Sweet iris</name>
    <dbReference type="NCBI Taxonomy" id="29817"/>
    <lineage>
        <taxon>Eukaryota</taxon>
        <taxon>Viridiplantae</taxon>
        <taxon>Streptophyta</taxon>
        <taxon>Embryophyta</taxon>
        <taxon>Tracheophyta</taxon>
        <taxon>Spermatophyta</taxon>
        <taxon>Magnoliopsida</taxon>
        <taxon>Liliopsida</taxon>
        <taxon>Asparagales</taxon>
        <taxon>Iridaceae</taxon>
        <taxon>Iridoideae</taxon>
        <taxon>Irideae</taxon>
        <taxon>Iris</taxon>
    </lineage>
</organism>
<sequence>MPRAVPSSGTLASPRAPPSRSAPRCPWRSSPRCQRASPRALAVLGSASGTVSTRAHFSLGECSLDLFCCAYFGVFDVRRRRRWVSIISERRCWIILLFYHLRALAEHPRNSKIYLTFLLGINSSFQSSNTR</sequence>
<evidence type="ECO:0000313" key="3">
    <source>
        <dbReference type="Proteomes" id="UP001140949"/>
    </source>
</evidence>
<feature type="compositionally biased region" description="Low complexity" evidence="1">
    <location>
        <begin position="12"/>
        <end position="32"/>
    </location>
</feature>
<reference evidence="2" key="1">
    <citation type="journal article" date="2023" name="GigaByte">
        <title>Genome assembly of the bearded iris, Iris pallida Lam.</title>
        <authorList>
            <person name="Bruccoleri R.E."/>
            <person name="Oakeley E.J."/>
            <person name="Faust A.M.E."/>
            <person name="Altorfer M."/>
            <person name="Dessus-Babus S."/>
            <person name="Burckhardt D."/>
            <person name="Oertli M."/>
            <person name="Naumann U."/>
            <person name="Petersen F."/>
            <person name="Wong J."/>
        </authorList>
    </citation>
    <scope>NUCLEOTIDE SEQUENCE</scope>
    <source>
        <strain evidence="2">GSM-AAB239-AS_SAM_17_03QT</strain>
    </source>
</reference>
<dbReference type="Proteomes" id="UP001140949">
    <property type="component" value="Unassembled WGS sequence"/>
</dbReference>
<comment type="caution">
    <text evidence="2">The sequence shown here is derived from an EMBL/GenBank/DDBJ whole genome shotgun (WGS) entry which is preliminary data.</text>
</comment>
<proteinExistence type="predicted"/>
<dbReference type="AlphaFoldDB" id="A0AAX6EMP8"/>
<reference evidence="2" key="2">
    <citation type="submission" date="2023-04" db="EMBL/GenBank/DDBJ databases">
        <authorList>
            <person name="Bruccoleri R.E."/>
            <person name="Oakeley E.J."/>
            <person name="Faust A.-M."/>
            <person name="Dessus-Babus S."/>
            <person name="Altorfer M."/>
            <person name="Burckhardt D."/>
            <person name="Oertli M."/>
            <person name="Naumann U."/>
            <person name="Petersen F."/>
            <person name="Wong J."/>
        </authorList>
    </citation>
    <scope>NUCLEOTIDE SEQUENCE</scope>
    <source>
        <strain evidence="2">GSM-AAB239-AS_SAM_17_03QT</strain>
        <tissue evidence="2">Leaf</tissue>
    </source>
</reference>
<gene>
    <name evidence="2" type="ORF">M6B38_179340</name>
</gene>
<accession>A0AAX6EMP8</accession>
<protein>
    <submittedName>
        <fullName evidence="2">Basic proline-rich protein-like</fullName>
    </submittedName>
</protein>